<gene>
    <name evidence="4" type="ORF">G6011_07109</name>
</gene>
<feature type="region of interest" description="Disordered" evidence="3">
    <location>
        <begin position="114"/>
        <end position="149"/>
    </location>
</feature>
<dbReference type="AlphaFoldDB" id="A0AAD4FBK1"/>
<comment type="caution">
    <text evidence="4">The sequence shown here is derived from an EMBL/GenBank/DDBJ whole genome shotgun (WGS) entry which is preliminary data.</text>
</comment>
<organism evidence="4 5">
    <name type="scientific">Alternaria panax</name>
    <dbReference type="NCBI Taxonomy" id="48097"/>
    <lineage>
        <taxon>Eukaryota</taxon>
        <taxon>Fungi</taxon>
        <taxon>Dikarya</taxon>
        <taxon>Ascomycota</taxon>
        <taxon>Pezizomycotina</taxon>
        <taxon>Dothideomycetes</taxon>
        <taxon>Pleosporomycetidae</taxon>
        <taxon>Pleosporales</taxon>
        <taxon>Pleosporineae</taxon>
        <taxon>Pleosporaceae</taxon>
        <taxon>Alternaria</taxon>
        <taxon>Alternaria sect. Panax</taxon>
    </lineage>
</organism>
<feature type="region of interest" description="Disordered" evidence="3">
    <location>
        <begin position="1"/>
        <end position="38"/>
    </location>
</feature>
<dbReference type="GO" id="GO:0031083">
    <property type="term" value="C:BLOC-1 complex"/>
    <property type="evidence" value="ECO:0007669"/>
    <property type="project" value="InterPro"/>
</dbReference>
<sequence>MPSSPPPSPEEAARRQSEARAAVTASLTSVGASVDNEMRTRTADLHANSAAISKQERELAKQTAALAKQTAEWDKLLQAGTKKLNEVGDIQNWAEMIERDLLVLEETVRLADDGKATREGVNGGGERKRREENARGTGVGGFAGRGVEA</sequence>
<dbReference type="GO" id="GO:0016197">
    <property type="term" value="P:endosomal transport"/>
    <property type="evidence" value="ECO:0007669"/>
    <property type="project" value="TreeGrafter"/>
</dbReference>
<feature type="compositionally biased region" description="Gly residues" evidence="3">
    <location>
        <begin position="137"/>
        <end position="149"/>
    </location>
</feature>
<evidence type="ECO:0000313" key="5">
    <source>
        <dbReference type="Proteomes" id="UP001199106"/>
    </source>
</evidence>
<evidence type="ECO:0000256" key="2">
    <source>
        <dbReference type="ARBA" id="ARBA00019577"/>
    </source>
</evidence>
<proteinExistence type="inferred from homology"/>
<evidence type="ECO:0000256" key="3">
    <source>
        <dbReference type="SAM" id="MobiDB-lite"/>
    </source>
</evidence>
<name>A0AAD4FBK1_9PLEO</name>
<comment type="similarity">
    <text evidence="1">Belongs to the BLOC1S1 family.</text>
</comment>
<keyword evidence="5" id="KW-1185">Reference proteome</keyword>
<evidence type="ECO:0000313" key="4">
    <source>
        <dbReference type="EMBL" id="KAG9185778.1"/>
    </source>
</evidence>
<dbReference type="Proteomes" id="UP001199106">
    <property type="component" value="Unassembled WGS sequence"/>
</dbReference>
<accession>A0AAD4FBK1</accession>
<dbReference type="EMBL" id="JAANER010000010">
    <property type="protein sequence ID" value="KAG9185778.1"/>
    <property type="molecule type" value="Genomic_DNA"/>
</dbReference>
<dbReference type="InterPro" id="IPR009395">
    <property type="entry name" value="BLOC1S1"/>
</dbReference>
<dbReference type="PANTHER" id="PTHR13073:SF0">
    <property type="entry name" value="BIOGENESIS OF LYSOSOME-RELATED ORGANELLES COMPLEX 1 SUBUNIT 1"/>
    <property type="match status" value="1"/>
</dbReference>
<protein>
    <recommendedName>
        <fullName evidence="2">Biogenesis of lysosome-related organelles complex 1 subunit 1</fullName>
    </recommendedName>
</protein>
<dbReference type="Pfam" id="PF06320">
    <property type="entry name" value="GCN5L1"/>
    <property type="match status" value="1"/>
</dbReference>
<evidence type="ECO:0000256" key="1">
    <source>
        <dbReference type="ARBA" id="ARBA00007133"/>
    </source>
</evidence>
<reference evidence="4" key="1">
    <citation type="submission" date="2021-07" db="EMBL/GenBank/DDBJ databases">
        <title>Genome Resource of American Ginseng Black Spot Pathogen Alternaria panax.</title>
        <authorList>
            <person name="Qiu C."/>
            <person name="Wang W."/>
            <person name="Liu Z."/>
        </authorList>
    </citation>
    <scope>NUCLEOTIDE SEQUENCE</scope>
    <source>
        <strain evidence="4">BNCC115425</strain>
    </source>
</reference>
<dbReference type="PANTHER" id="PTHR13073">
    <property type="entry name" value="BLOC-1 COMPLEX SUBUNIT 1"/>
    <property type="match status" value="1"/>
</dbReference>
<feature type="compositionally biased region" description="Basic and acidic residues" evidence="3">
    <location>
        <begin position="125"/>
        <end position="134"/>
    </location>
</feature>